<name>A0A9P8APY4_9AGAR</name>
<accession>A0A9P8APY4</accession>
<feature type="domain" description="SGNH hydrolase-type esterase" evidence="1">
    <location>
        <begin position="143"/>
        <end position="332"/>
    </location>
</feature>
<keyword evidence="2" id="KW-0378">Hydrolase</keyword>
<reference evidence="2" key="1">
    <citation type="submission" date="2020-11" db="EMBL/GenBank/DDBJ databases">
        <title>Adaptations for nitrogen fixation in a non-lichenized fungal sporocarp promotes dispersal by wood-feeding termites.</title>
        <authorList>
            <consortium name="DOE Joint Genome Institute"/>
            <person name="Koch R.A."/>
            <person name="Yoon G."/>
            <person name="Arayal U."/>
            <person name="Lail K."/>
            <person name="Amirebrahimi M."/>
            <person name="Labutti K."/>
            <person name="Lipzen A."/>
            <person name="Riley R."/>
            <person name="Barry K."/>
            <person name="Henrissat B."/>
            <person name="Grigoriev I.V."/>
            <person name="Herr J.R."/>
            <person name="Aime M.C."/>
        </authorList>
    </citation>
    <scope>NUCLEOTIDE SEQUENCE</scope>
    <source>
        <strain evidence="2">MCA 3950</strain>
    </source>
</reference>
<dbReference type="RefSeq" id="XP_043036756.1">
    <property type="nucleotide sequence ID" value="XM_043183540.1"/>
</dbReference>
<dbReference type="OrthoDB" id="426133at2759"/>
<sequence length="357" mass="39045">MFFAKSLGLGLSTAVVSTVALTIANNNPLIYFHGRWDSSPGSWWASTGFKLYVQNLQTLSLDLQADSSSPVGLGVSVDYGNFTSVNASPGTNVIPLGSPNACGSVVRINAWGWQNERMLLQDLVLNSDAVLLPYEAADVNFLFIGDSLSAGQYLPMGVDQAWPFLIGEEFKAEATVIAQPCIALADVVSCSNPHGMSVQFFDTEDPNYIDMPDHDYTTPWNFSNDKPTPTHIVIHIGANDVSHGVSASQFVTVYLSFLQRLRTIYPTQPIFVFTPWGWPQPDGTVGYYYVGSYEQIVSQSQDPNVHLVNTTGWVAYGDIFPDNLHPTVAGHQKIAGEFTTWLANWGLRPAAEWATPV</sequence>
<dbReference type="GO" id="GO:0016787">
    <property type="term" value="F:hydrolase activity"/>
    <property type="evidence" value="ECO:0007669"/>
    <property type="project" value="UniProtKB-KW"/>
</dbReference>
<dbReference type="Gene3D" id="3.40.50.1110">
    <property type="entry name" value="SGNH hydrolase"/>
    <property type="match status" value="1"/>
</dbReference>
<organism evidence="2 3">
    <name type="scientific">Guyanagaster necrorhizus</name>
    <dbReference type="NCBI Taxonomy" id="856835"/>
    <lineage>
        <taxon>Eukaryota</taxon>
        <taxon>Fungi</taxon>
        <taxon>Dikarya</taxon>
        <taxon>Basidiomycota</taxon>
        <taxon>Agaricomycotina</taxon>
        <taxon>Agaricomycetes</taxon>
        <taxon>Agaricomycetidae</taxon>
        <taxon>Agaricales</taxon>
        <taxon>Marasmiineae</taxon>
        <taxon>Physalacriaceae</taxon>
        <taxon>Guyanagaster</taxon>
    </lineage>
</organism>
<dbReference type="PANTHER" id="PTHR37834">
    <property type="entry name" value="GDSL-LIKE LIPASE/ACYLHYDROLASE DOMAIN PROTEIN (AFU_ORTHOLOGUE AFUA_2G00620)"/>
    <property type="match status" value="1"/>
</dbReference>
<dbReference type="GeneID" id="66105837"/>
<evidence type="ECO:0000259" key="1">
    <source>
        <dbReference type="Pfam" id="PF13472"/>
    </source>
</evidence>
<comment type="caution">
    <text evidence="2">The sequence shown here is derived from an EMBL/GenBank/DDBJ whole genome shotgun (WGS) entry which is preliminary data.</text>
</comment>
<keyword evidence="3" id="KW-1185">Reference proteome</keyword>
<dbReference type="InterPro" id="IPR036514">
    <property type="entry name" value="SGNH_hydro_sf"/>
</dbReference>
<dbReference type="InterPro" id="IPR013830">
    <property type="entry name" value="SGNH_hydro"/>
</dbReference>
<evidence type="ECO:0000313" key="2">
    <source>
        <dbReference type="EMBL" id="KAG7443256.1"/>
    </source>
</evidence>
<dbReference type="Proteomes" id="UP000812287">
    <property type="component" value="Unassembled WGS sequence"/>
</dbReference>
<dbReference type="PANTHER" id="PTHR37834:SF2">
    <property type="entry name" value="ESTERASE, SGNH HYDROLASE-TYPE"/>
    <property type="match status" value="1"/>
</dbReference>
<evidence type="ECO:0000313" key="3">
    <source>
        <dbReference type="Proteomes" id="UP000812287"/>
    </source>
</evidence>
<dbReference type="EMBL" id="MU250546">
    <property type="protein sequence ID" value="KAG7443256.1"/>
    <property type="molecule type" value="Genomic_DNA"/>
</dbReference>
<dbReference type="InterPro" id="IPR052762">
    <property type="entry name" value="PCW_deacetylase/CE"/>
</dbReference>
<gene>
    <name evidence="2" type="ORF">BT62DRAFT_903929</name>
</gene>
<dbReference type="Pfam" id="PF13472">
    <property type="entry name" value="Lipase_GDSL_2"/>
    <property type="match status" value="1"/>
</dbReference>
<protein>
    <submittedName>
        <fullName evidence="2">SGNH hydrolase</fullName>
    </submittedName>
</protein>
<dbReference type="SUPFAM" id="SSF52266">
    <property type="entry name" value="SGNH hydrolase"/>
    <property type="match status" value="1"/>
</dbReference>
<proteinExistence type="predicted"/>
<dbReference type="AlphaFoldDB" id="A0A9P8APY4"/>